<dbReference type="RefSeq" id="WP_038475861.1">
    <property type="nucleotide sequence ID" value="NZ_CP003923.1"/>
</dbReference>
<dbReference type="NCBIfam" id="TIGR02764">
    <property type="entry name" value="spore_ybaN_pdaB"/>
    <property type="match status" value="1"/>
</dbReference>
<dbReference type="STRING" id="1246626.BleG1_0080"/>
<dbReference type="InterPro" id="IPR002509">
    <property type="entry name" value="NODB_dom"/>
</dbReference>
<keyword evidence="1" id="KW-0812">Transmembrane</keyword>
<dbReference type="PANTHER" id="PTHR10587">
    <property type="entry name" value="GLYCOSYL TRANSFERASE-RELATED"/>
    <property type="match status" value="1"/>
</dbReference>
<dbReference type="HOGENOM" id="CLU_021264_0_2_9"/>
<dbReference type="EMBL" id="CP003923">
    <property type="protein sequence ID" value="AIC92700.1"/>
    <property type="molecule type" value="Genomic_DNA"/>
</dbReference>
<evidence type="ECO:0000313" key="3">
    <source>
        <dbReference type="EMBL" id="AIC92700.1"/>
    </source>
</evidence>
<dbReference type="PATRIC" id="fig|1246626.3.peg.77"/>
<dbReference type="GO" id="GO:0016020">
    <property type="term" value="C:membrane"/>
    <property type="evidence" value="ECO:0007669"/>
    <property type="project" value="TreeGrafter"/>
</dbReference>
<evidence type="ECO:0000313" key="4">
    <source>
        <dbReference type="Proteomes" id="UP000027142"/>
    </source>
</evidence>
<sequence length="253" mass="28468">MKGIWVINLTKWKPVLFICVAALFVASWLVIQRDYVPVFSTPDGPQAFYKAEDSDQKVALTFNISWGEHNVSPIVDILEQENVEHATFFLLASWAETYPNLVKEIADAGYTIGSHGYQYKNYTSLNEDQVVQDMRRSKQVLEEITGEVPTLLRPPNGAFSKQTLQLAEEQNLDIIHWSINSYDYENPGTEAILKNSTDQTGSGDVLLFHASDTVKQTAAALPNVLKELKREGFKFSSIEELMSNTDADNTEVE</sequence>
<keyword evidence="1" id="KW-0472">Membrane</keyword>
<name>A0A060LRR3_9BACI</name>
<dbReference type="SUPFAM" id="SSF88713">
    <property type="entry name" value="Glycoside hydrolase/deacetylase"/>
    <property type="match status" value="1"/>
</dbReference>
<dbReference type="InterPro" id="IPR050248">
    <property type="entry name" value="Polysacc_deacetylase_ArnD"/>
</dbReference>
<dbReference type="PROSITE" id="PS51677">
    <property type="entry name" value="NODB"/>
    <property type="match status" value="1"/>
</dbReference>
<dbReference type="KEGG" id="ble:BleG1_0080"/>
<protein>
    <submittedName>
        <fullName evidence="3">Polysaccharide deacetylase</fullName>
    </submittedName>
</protein>
<accession>A0A060LRR3</accession>
<dbReference type="PANTHER" id="PTHR10587:SF128">
    <property type="entry name" value="POLYSACCHARIDE DEACETYLASE PDAB-RELATED"/>
    <property type="match status" value="1"/>
</dbReference>
<evidence type="ECO:0000256" key="1">
    <source>
        <dbReference type="SAM" id="Phobius"/>
    </source>
</evidence>
<proteinExistence type="predicted"/>
<dbReference type="OrthoDB" id="9806342at2"/>
<reference evidence="3 4" key="1">
    <citation type="journal article" date="2014" name="Gene">
        <title>A comparative genomic analysis of the alkalitolerant soil bacterium Bacillus lehensis G1.</title>
        <authorList>
            <person name="Noor Y.M."/>
            <person name="Samsulrizal N.H."/>
            <person name="Jema'on N.A."/>
            <person name="Low K.O."/>
            <person name="Ramli A.N."/>
            <person name="Alias N.I."/>
            <person name="Damis S.I."/>
            <person name="Fuzi S.F."/>
            <person name="Isa M.N."/>
            <person name="Murad A.M."/>
            <person name="Raih M.F."/>
            <person name="Bakar F.D."/>
            <person name="Najimudin N."/>
            <person name="Mahadi N.M."/>
            <person name="Illias R.M."/>
        </authorList>
    </citation>
    <scope>NUCLEOTIDE SEQUENCE [LARGE SCALE GENOMIC DNA]</scope>
    <source>
        <strain evidence="3 4">G1</strain>
    </source>
</reference>
<keyword evidence="1" id="KW-1133">Transmembrane helix</keyword>
<dbReference type="InterPro" id="IPR011330">
    <property type="entry name" value="Glyco_hydro/deAcase_b/a-brl"/>
</dbReference>
<dbReference type="eggNOG" id="COG0726">
    <property type="taxonomic scope" value="Bacteria"/>
</dbReference>
<dbReference type="InterPro" id="IPR014132">
    <property type="entry name" value="PdaB-like"/>
</dbReference>
<gene>
    <name evidence="3" type="ORF">BleG1_0080</name>
</gene>
<organism evidence="3 4">
    <name type="scientific">Shouchella lehensis G1</name>
    <dbReference type="NCBI Taxonomy" id="1246626"/>
    <lineage>
        <taxon>Bacteria</taxon>
        <taxon>Bacillati</taxon>
        <taxon>Bacillota</taxon>
        <taxon>Bacilli</taxon>
        <taxon>Bacillales</taxon>
        <taxon>Bacillaceae</taxon>
        <taxon>Shouchella</taxon>
    </lineage>
</organism>
<dbReference type="Gene3D" id="3.20.20.370">
    <property type="entry name" value="Glycoside hydrolase/deacetylase"/>
    <property type="match status" value="1"/>
</dbReference>
<evidence type="ECO:0000259" key="2">
    <source>
        <dbReference type="PROSITE" id="PS51677"/>
    </source>
</evidence>
<dbReference type="AlphaFoldDB" id="A0A060LRR3"/>
<dbReference type="Proteomes" id="UP000027142">
    <property type="component" value="Chromosome"/>
</dbReference>
<feature type="domain" description="NodB homology" evidence="2">
    <location>
        <begin position="56"/>
        <end position="236"/>
    </location>
</feature>
<feature type="transmembrane region" description="Helical" evidence="1">
    <location>
        <begin position="12"/>
        <end position="31"/>
    </location>
</feature>
<dbReference type="GO" id="GO:0005975">
    <property type="term" value="P:carbohydrate metabolic process"/>
    <property type="evidence" value="ECO:0007669"/>
    <property type="project" value="InterPro"/>
</dbReference>
<dbReference type="GO" id="GO:0016810">
    <property type="term" value="F:hydrolase activity, acting on carbon-nitrogen (but not peptide) bonds"/>
    <property type="evidence" value="ECO:0007669"/>
    <property type="project" value="InterPro"/>
</dbReference>
<dbReference type="Pfam" id="PF01522">
    <property type="entry name" value="Polysacc_deac_1"/>
    <property type="match status" value="1"/>
</dbReference>
<keyword evidence="4" id="KW-1185">Reference proteome</keyword>